<dbReference type="Proteomes" id="UP000288102">
    <property type="component" value="Unassembled WGS sequence"/>
</dbReference>
<comment type="caution">
    <text evidence="2">The sequence shown here is derived from an EMBL/GenBank/DDBJ whole genome shotgun (WGS) entry which is preliminary data.</text>
</comment>
<evidence type="ECO:0000313" key="2">
    <source>
        <dbReference type="EMBL" id="RUT72226.1"/>
    </source>
</evidence>
<organism evidence="2 3">
    <name type="scientific">Flavobacterium cupreum</name>
    <dbReference type="NCBI Taxonomy" id="2133766"/>
    <lineage>
        <taxon>Bacteria</taxon>
        <taxon>Pseudomonadati</taxon>
        <taxon>Bacteroidota</taxon>
        <taxon>Flavobacteriia</taxon>
        <taxon>Flavobacteriales</taxon>
        <taxon>Flavobacteriaceae</taxon>
        <taxon>Flavobacterium</taxon>
    </lineage>
</organism>
<evidence type="ECO:0000313" key="3">
    <source>
        <dbReference type="Proteomes" id="UP000288102"/>
    </source>
</evidence>
<name>A0A434AD06_9FLAO</name>
<accession>A0A434AD06</accession>
<evidence type="ECO:0000256" key="1">
    <source>
        <dbReference type="SAM" id="MobiDB-lite"/>
    </source>
</evidence>
<keyword evidence="3" id="KW-1185">Reference proteome</keyword>
<dbReference type="RefSeq" id="WP_127336521.1">
    <property type="nucleotide sequence ID" value="NZ_QWDM01000001.1"/>
</dbReference>
<feature type="compositionally biased region" description="Polar residues" evidence="1">
    <location>
        <begin position="30"/>
        <end position="47"/>
    </location>
</feature>
<feature type="compositionally biased region" description="Low complexity" evidence="1">
    <location>
        <begin position="48"/>
        <end position="65"/>
    </location>
</feature>
<sequence length="65" mass="6749">MKTSLKSKIAIVVVIAGLAVSCKTKDTTPAGENTTYETDSTATITDSTQTPVDTATVDTTRTVTP</sequence>
<dbReference type="PROSITE" id="PS51257">
    <property type="entry name" value="PROKAR_LIPOPROTEIN"/>
    <property type="match status" value="1"/>
</dbReference>
<dbReference type="AlphaFoldDB" id="A0A434AD06"/>
<protein>
    <submittedName>
        <fullName evidence="2">Uncharacterized protein</fullName>
    </submittedName>
</protein>
<proteinExistence type="predicted"/>
<reference evidence="3" key="1">
    <citation type="journal article" date="2019" name="Syst. Appl. Microbiol.">
        <title>Flavobacterium circumlabens sp. nov. and Flavobacterium cupreum sp. nov., two psychrotrophic species isolated from Antarctic environmental samples.</title>
        <authorList>
            <person name="Kralova S."/>
            <person name="Busse H.-J."/>
            <person name="Svec P."/>
            <person name="Maslanova I."/>
            <person name="Stankova E."/>
            <person name="Bartak M."/>
            <person name="Sedlacek I."/>
        </authorList>
    </citation>
    <scope>NUCLEOTIDE SEQUENCE [LARGE SCALE GENOMIC DNA]</scope>
    <source>
        <strain evidence="3">CCM 8825</strain>
    </source>
</reference>
<gene>
    <name evidence="2" type="ORF">D0817_00995</name>
</gene>
<feature type="region of interest" description="Disordered" evidence="1">
    <location>
        <begin position="24"/>
        <end position="65"/>
    </location>
</feature>
<dbReference type="EMBL" id="QWDM01000001">
    <property type="protein sequence ID" value="RUT72226.1"/>
    <property type="molecule type" value="Genomic_DNA"/>
</dbReference>